<dbReference type="Gene3D" id="2.10.260.10">
    <property type="match status" value="1"/>
</dbReference>
<dbReference type="InterPro" id="IPR037914">
    <property type="entry name" value="SpoVT-AbrB_sf"/>
</dbReference>
<reference evidence="2 3" key="1">
    <citation type="submission" date="2016-10" db="EMBL/GenBank/DDBJ databases">
        <authorList>
            <person name="de Groot N.N."/>
        </authorList>
    </citation>
    <scope>NUCLEOTIDE SEQUENCE [LARGE SCALE GENOMIC DNA]</scope>
    <source>
        <strain evidence="2 3">CGMCC 1.9113</strain>
    </source>
</reference>
<dbReference type="GO" id="GO:0003677">
    <property type="term" value="F:DNA binding"/>
    <property type="evidence" value="ECO:0007669"/>
    <property type="project" value="InterPro"/>
</dbReference>
<dbReference type="AlphaFoldDB" id="A0A1I5T6B5"/>
<name>A0A1I5T6B5_9SPHN</name>
<evidence type="ECO:0000313" key="2">
    <source>
        <dbReference type="EMBL" id="SFP78197.1"/>
    </source>
</evidence>
<dbReference type="EMBL" id="FOXP01000007">
    <property type="protein sequence ID" value="SFP78197.1"/>
    <property type="molecule type" value="Genomic_DNA"/>
</dbReference>
<evidence type="ECO:0000259" key="1">
    <source>
        <dbReference type="SMART" id="SM00966"/>
    </source>
</evidence>
<sequence length="70" mass="7518">MIVGRITAKAQTTVPIAVRRALGIEPGDDVAWEIEDGRAVLTKMVAVPFVADLGSFTEWADELDAAYDAL</sequence>
<dbReference type="RefSeq" id="WP_093333479.1">
    <property type="nucleotide sequence ID" value="NZ_FOXP01000007.1"/>
</dbReference>
<gene>
    <name evidence="2" type="ORF">SAMN04488241_10756</name>
</gene>
<proteinExistence type="predicted"/>
<feature type="domain" description="SpoVT-AbrB" evidence="1">
    <location>
        <begin position="4"/>
        <end position="49"/>
    </location>
</feature>
<dbReference type="Pfam" id="PF04014">
    <property type="entry name" value="MazE_antitoxin"/>
    <property type="match status" value="1"/>
</dbReference>
<dbReference type="Proteomes" id="UP000199586">
    <property type="component" value="Unassembled WGS sequence"/>
</dbReference>
<dbReference type="SMART" id="SM00966">
    <property type="entry name" value="SpoVT_AbrB"/>
    <property type="match status" value="1"/>
</dbReference>
<dbReference type="SUPFAM" id="SSF89447">
    <property type="entry name" value="AbrB/MazE/MraZ-like"/>
    <property type="match status" value="1"/>
</dbReference>
<organism evidence="2 3">
    <name type="scientific">Sphingomonas rubra</name>
    <dbReference type="NCBI Taxonomy" id="634430"/>
    <lineage>
        <taxon>Bacteria</taxon>
        <taxon>Pseudomonadati</taxon>
        <taxon>Pseudomonadota</taxon>
        <taxon>Alphaproteobacteria</taxon>
        <taxon>Sphingomonadales</taxon>
        <taxon>Sphingomonadaceae</taxon>
        <taxon>Sphingomonas</taxon>
    </lineage>
</organism>
<dbReference type="STRING" id="634430.SAMN04488241_10756"/>
<protein>
    <submittedName>
        <fullName evidence="2">PrlF antitoxin for toxin YhaV_toxin</fullName>
    </submittedName>
</protein>
<dbReference type="InterPro" id="IPR007159">
    <property type="entry name" value="SpoVT-AbrB_dom"/>
</dbReference>
<dbReference type="OrthoDB" id="9809003at2"/>
<evidence type="ECO:0000313" key="3">
    <source>
        <dbReference type="Proteomes" id="UP000199586"/>
    </source>
</evidence>
<keyword evidence="3" id="KW-1185">Reference proteome</keyword>
<accession>A0A1I5T6B5</accession>